<dbReference type="Proteomes" id="UP000824161">
    <property type="component" value="Unassembled WGS sequence"/>
</dbReference>
<proteinExistence type="inferred from homology"/>
<keyword evidence="1" id="KW-0998">Cell outer membrane</keyword>
<reference evidence="2" key="1">
    <citation type="submission" date="2020-10" db="EMBL/GenBank/DDBJ databases">
        <authorList>
            <person name="Gilroy R."/>
        </authorList>
    </citation>
    <scope>NUCLEOTIDE SEQUENCE</scope>
    <source>
        <strain evidence="2">1383</strain>
    </source>
</reference>
<name>A0A9D1H9I6_9FLAO</name>
<dbReference type="PROSITE" id="PS52016">
    <property type="entry name" value="TONB_DEPENDENT_REC_3"/>
    <property type="match status" value="1"/>
</dbReference>
<comment type="subcellular location">
    <subcellularLocation>
        <location evidence="1">Cell outer membrane</location>
        <topology evidence="1">Multi-pass membrane protein</topology>
    </subcellularLocation>
</comment>
<gene>
    <name evidence="2" type="ORF">IAC44_03460</name>
</gene>
<keyword evidence="1" id="KW-0813">Transport</keyword>
<protein>
    <recommendedName>
        <fullName evidence="4">TonB-dependent receptor plug domain-containing protein</fullName>
    </recommendedName>
</protein>
<organism evidence="2 3">
    <name type="scientific">Candidatus Merdimorpha stercoravium</name>
    <dbReference type="NCBI Taxonomy" id="2840863"/>
    <lineage>
        <taxon>Bacteria</taxon>
        <taxon>Pseudomonadati</taxon>
        <taxon>Bacteroidota</taxon>
        <taxon>Flavobacteriia</taxon>
        <taxon>Flavobacteriales</taxon>
        <taxon>Candidatus Merdimorpha</taxon>
    </lineage>
</organism>
<keyword evidence="1" id="KW-0472">Membrane</keyword>
<evidence type="ECO:0000313" key="3">
    <source>
        <dbReference type="Proteomes" id="UP000824161"/>
    </source>
</evidence>
<dbReference type="GO" id="GO:0009279">
    <property type="term" value="C:cell outer membrane"/>
    <property type="evidence" value="ECO:0007669"/>
    <property type="project" value="UniProtKB-SubCell"/>
</dbReference>
<feature type="non-terminal residue" evidence="2">
    <location>
        <position position="140"/>
    </location>
</feature>
<evidence type="ECO:0000256" key="1">
    <source>
        <dbReference type="PROSITE-ProRule" id="PRU01360"/>
    </source>
</evidence>
<dbReference type="InterPro" id="IPR039426">
    <property type="entry name" value="TonB-dep_rcpt-like"/>
</dbReference>
<reference evidence="2" key="2">
    <citation type="journal article" date="2021" name="PeerJ">
        <title>Extensive microbial diversity within the chicken gut microbiome revealed by metagenomics and culture.</title>
        <authorList>
            <person name="Gilroy R."/>
            <person name="Ravi A."/>
            <person name="Getino M."/>
            <person name="Pursley I."/>
            <person name="Horton D.L."/>
            <person name="Alikhan N.F."/>
            <person name="Baker D."/>
            <person name="Gharbi K."/>
            <person name="Hall N."/>
            <person name="Watson M."/>
            <person name="Adriaenssens E.M."/>
            <person name="Foster-Nyarko E."/>
            <person name="Jarju S."/>
            <person name="Secka A."/>
            <person name="Antonio M."/>
            <person name="Oren A."/>
            <person name="Chaudhuri R.R."/>
            <person name="La Ragione R."/>
            <person name="Hildebrand F."/>
            <person name="Pallen M.J."/>
        </authorList>
    </citation>
    <scope>NUCLEOTIDE SEQUENCE</scope>
    <source>
        <strain evidence="2">1383</strain>
    </source>
</reference>
<dbReference type="EMBL" id="DVLY01000080">
    <property type="protein sequence ID" value="HIT97876.1"/>
    <property type="molecule type" value="Genomic_DNA"/>
</dbReference>
<keyword evidence="1" id="KW-0812">Transmembrane</keyword>
<keyword evidence="1" id="KW-1134">Transmembrane beta strand</keyword>
<evidence type="ECO:0008006" key="4">
    <source>
        <dbReference type="Google" id="ProtNLM"/>
    </source>
</evidence>
<sequence>MKAIAGKVKKNIAVGGKWIVIWAVLLILAGEGLQAEGQLDVSIRLPDKSGRRVDRPEVGRMDSENRTYYPGKLDRRFDEMLDRRFPGVRYYQGQVFIRNRPCLYYLVDGVPLSSLEGVDPLSVRSISVLSDMASTSLYGP</sequence>
<comment type="caution">
    <text evidence="2">The sequence shown here is derived from an EMBL/GenBank/DDBJ whole genome shotgun (WGS) entry which is preliminary data.</text>
</comment>
<accession>A0A9D1H9I6</accession>
<comment type="similarity">
    <text evidence="1">Belongs to the TonB-dependent receptor family.</text>
</comment>
<dbReference type="AlphaFoldDB" id="A0A9D1H9I6"/>
<evidence type="ECO:0000313" key="2">
    <source>
        <dbReference type="EMBL" id="HIT97876.1"/>
    </source>
</evidence>